<evidence type="ECO:0000313" key="1">
    <source>
        <dbReference type="EMBL" id="MBD8498866.1"/>
    </source>
</evidence>
<comment type="caution">
    <text evidence="1">The sequence shown here is derived from an EMBL/GenBank/DDBJ whole genome shotgun (WGS) entry which is preliminary data.</text>
</comment>
<evidence type="ECO:0000313" key="2">
    <source>
        <dbReference type="Proteomes" id="UP000634529"/>
    </source>
</evidence>
<accession>A0ABR9AYA3</accession>
<protein>
    <submittedName>
        <fullName evidence="1">Uncharacterized protein</fullName>
    </submittedName>
</protein>
<keyword evidence="2" id="KW-1185">Reference proteome</keyword>
<name>A0ABR9AYA3_9BACL</name>
<proteinExistence type="predicted"/>
<sequence length="115" mass="13557">MKGYMNKCPHCGSDSAFVPENMECDQALVLWCKSCGNFINQTFTLETIRRWWIRFDEGEEAIIPPINRSNLIKLQQLEQLLNEEAEWMEGIELHIKDFKEYEFSEVELPPVETNE</sequence>
<dbReference type="Proteomes" id="UP000634529">
    <property type="component" value="Unassembled WGS sequence"/>
</dbReference>
<dbReference type="EMBL" id="JACYTN010000006">
    <property type="protein sequence ID" value="MBD8498866.1"/>
    <property type="molecule type" value="Genomic_DNA"/>
</dbReference>
<gene>
    <name evidence="1" type="ORF">IFO66_11190</name>
</gene>
<organism evidence="1 2">
    <name type="scientific">Paenibacillus arenosi</name>
    <dbReference type="NCBI Taxonomy" id="2774142"/>
    <lineage>
        <taxon>Bacteria</taxon>
        <taxon>Bacillati</taxon>
        <taxon>Bacillota</taxon>
        <taxon>Bacilli</taxon>
        <taxon>Bacillales</taxon>
        <taxon>Paenibacillaceae</taxon>
        <taxon>Paenibacillus</taxon>
    </lineage>
</organism>
<reference evidence="1 2" key="1">
    <citation type="submission" date="2020-09" db="EMBL/GenBank/DDBJ databases">
        <title>Paenibacillus sp. CAU 1523 isolated from sand of Haeundae Beach.</title>
        <authorList>
            <person name="Kim W."/>
        </authorList>
    </citation>
    <scope>NUCLEOTIDE SEQUENCE [LARGE SCALE GENOMIC DNA]</scope>
    <source>
        <strain evidence="1 2">CAU 1523</strain>
    </source>
</reference>
<dbReference type="RefSeq" id="WP_192025223.1">
    <property type="nucleotide sequence ID" value="NZ_JACYTN010000006.1"/>
</dbReference>